<dbReference type="InterPro" id="IPR013656">
    <property type="entry name" value="PAS_4"/>
</dbReference>
<organism evidence="2 3">
    <name type="scientific">Synoicihabitans lomoniglobus</name>
    <dbReference type="NCBI Taxonomy" id="2909285"/>
    <lineage>
        <taxon>Bacteria</taxon>
        <taxon>Pseudomonadati</taxon>
        <taxon>Verrucomicrobiota</taxon>
        <taxon>Opitutia</taxon>
        <taxon>Opitutales</taxon>
        <taxon>Opitutaceae</taxon>
        <taxon>Synoicihabitans</taxon>
    </lineage>
</organism>
<evidence type="ECO:0000313" key="3">
    <source>
        <dbReference type="Proteomes" id="UP001218638"/>
    </source>
</evidence>
<dbReference type="KEGG" id="slom:PXH66_12950"/>
<feature type="domain" description="PAS" evidence="1">
    <location>
        <begin position="25"/>
        <end position="89"/>
    </location>
</feature>
<reference evidence="2" key="1">
    <citation type="submission" date="2023-03" db="EMBL/GenBank/DDBJ databases">
        <title>Lomoglobus Profundus gen. nov., sp. nov., a novel member of the phylum Verrucomicrobia, isolated from deep-marine sediment of South China Sea.</title>
        <authorList>
            <person name="Ahmad T."/>
            <person name="Ishaq S.E."/>
            <person name="Wang F."/>
        </authorList>
    </citation>
    <scope>NUCLEOTIDE SEQUENCE</scope>
    <source>
        <strain evidence="2">LMO-M01</strain>
    </source>
</reference>
<dbReference type="EMBL" id="CP119075">
    <property type="protein sequence ID" value="WED63238.1"/>
    <property type="molecule type" value="Genomic_DNA"/>
</dbReference>
<gene>
    <name evidence="2" type="ORF">PXH66_12950</name>
</gene>
<protein>
    <submittedName>
        <fullName evidence="2">PAS domain-containing protein</fullName>
    </submittedName>
</protein>
<evidence type="ECO:0000259" key="1">
    <source>
        <dbReference type="PROSITE" id="PS50112"/>
    </source>
</evidence>
<dbReference type="CDD" id="cd00130">
    <property type="entry name" value="PAS"/>
    <property type="match status" value="1"/>
</dbReference>
<proteinExistence type="predicted"/>
<keyword evidence="3" id="KW-1185">Reference proteome</keyword>
<sequence length="183" mass="19626">MQEFVAFEHDLAAGIVGNLTGLFGQMLDVVDDMIFVKDLDGAFVYNNAAHLAFLGIERDAARGKTDFDLFPATEAELFFAHDTRLLESERPVVSVHPARNEGGQPVLDVAFKSVARTTVGEIIGLVGIVKRVPVGAVTTDAAVRAQVSAIVTRTFSGSIEPTQLQALDQSVVAAMRQARELTA</sequence>
<evidence type="ECO:0000313" key="2">
    <source>
        <dbReference type="EMBL" id="WED63238.1"/>
    </source>
</evidence>
<dbReference type="RefSeq" id="WP_330928590.1">
    <property type="nucleotide sequence ID" value="NZ_CP119075.1"/>
</dbReference>
<dbReference type="SMART" id="SM00091">
    <property type="entry name" value="PAS"/>
    <property type="match status" value="1"/>
</dbReference>
<dbReference type="InterPro" id="IPR035965">
    <property type="entry name" value="PAS-like_dom_sf"/>
</dbReference>
<dbReference type="AlphaFoldDB" id="A0AAE9ZXX7"/>
<dbReference type="Gene3D" id="3.30.450.20">
    <property type="entry name" value="PAS domain"/>
    <property type="match status" value="1"/>
</dbReference>
<dbReference type="InterPro" id="IPR000014">
    <property type="entry name" value="PAS"/>
</dbReference>
<dbReference type="PROSITE" id="PS50112">
    <property type="entry name" value="PAS"/>
    <property type="match status" value="1"/>
</dbReference>
<dbReference type="Pfam" id="PF08448">
    <property type="entry name" value="PAS_4"/>
    <property type="match status" value="1"/>
</dbReference>
<dbReference type="Proteomes" id="UP001218638">
    <property type="component" value="Chromosome"/>
</dbReference>
<dbReference type="NCBIfam" id="TIGR00229">
    <property type="entry name" value="sensory_box"/>
    <property type="match status" value="1"/>
</dbReference>
<name>A0AAE9ZXX7_9BACT</name>
<accession>A0AAE9ZXX7</accession>
<dbReference type="SUPFAM" id="SSF55785">
    <property type="entry name" value="PYP-like sensor domain (PAS domain)"/>
    <property type="match status" value="1"/>
</dbReference>